<dbReference type="EMBL" id="DVLP01000339">
    <property type="protein sequence ID" value="HIT76221.1"/>
    <property type="molecule type" value="Genomic_DNA"/>
</dbReference>
<name>A0A9D1GZ54_9ACTN</name>
<gene>
    <name evidence="1" type="ORF">IAA98_11590</name>
</gene>
<reference evidence="1" key="2">
    <citation type="journal article" date="2021" name="PeerJ">
        <title>Extensive microbial diversity within the chicken gut microbiome revealed by metagenomics and culture.</title>
        <authorList>
            <person name="Gilroy R."/>
            <person name="Ravi A."/>
            <person name="Getino M."/>
            <person name="Pursley I."/>
            <person name="Horton D.L."/>
            <person name="Alikhan N.F."/>
            <person name="Baker D."/>
            <person name="Gharbi K."/>
            <person name="Hall N."/>
            <person name="Watson M."/>
            <person name="Adriaenssens E.M."/>
            <person name="Foster-Nyarko E."/>
            <person name="Jarju S."/>
            <person name="Secka A."/>
            <person name="Antonio M."/>
            <person name="Oren A."/>
            <person name="Chaudhuri R.R."/>
            <person name="La Ragione R."/>
            <person name="Hildebrand F."/>
            <person name="Pallen M.J."/>
        </authorList>
    </citation>
    <scope>NUCLEOTIDE SEQUENCE</scope>
    <source>
        <strain evidence="1">ChiGjej1B1-24693</strain>
    </source>
</reference>
<comment type="caution">
    <text evidence="1">The sequence shown here is derived from an EMBL/GenBank/DDBJ whole genome shotgun (WGS) entry which is preliminary data.</text>
</comment>
<sequence>MTTIAPPRRTLDDAVDRGLLYAHEHQLHFVSLLGATPRWGLNPTLGTSHFRGRRSLDCDTQIIGVDKAGTWEWGWASPNVTSRRRVQSEVVYRFGRARDMPVFTTPRLALSDGDARRLTVGASSIHRWWTSFAFGIDGMVLYAAVRNPALELPDPTPVTVRQTLDAGLWTTRPTDTRRAVRSYATLRQLTRQERRDRTAMRLSWKNRWQVTVHFTEDGDLLAVTGD</sequence>
<dbReference type="Proteomes" id="UP000886842">
    <property type="component" value="Unassembled WGS sequence"/>
</dbReference>
<dbReference type="AlphaFoldDB" id="A0A9D1GZ54"/>
<protein>
    <submittedName>
        <fullName evidence="1">Uncharacterized protein</fullName>
    </submittedName>
</protein>
<proteinExistence type="predicted"/>
<evidence type="ECO:0000313" key="2">
    <source>
        <dbReference type="Proteomes" id="UP000886842"/>
    </source>
</evidence>
<dbReference type="InterPro" id="IPR049249">
    <property type="entry name" value="DUF6882"/>
</dbReference>
<evidence type="ECO:0000313" key="1">
    <source>
        <dbReference type="EMBL" id="HIT76221.1"/>
    </source>
</evidence>
<dbReference type="Pfam" id="PF21813">
    <property type="entry name" value="DUF6882"/>
    <property type="match status" value="1"/>
</dbReference>
<organism evidence="1 2">
    <name type="scientific">Candidatus Avipropionibacterium avicola</name>
    <dbReference type="NCBI Taxonomy" id="2840701"/>
    <lineage>
        <taxon>Bacteria</taxon>
        <taxon>Bacillati</taxon>
        <taxon>Actinomycetota</taxon>
        <taxon>Actinomycetes</taxon>
        <taxon>Propionibacteriales</taxon>
        <taxon>Propionibacteriaceae</taxon>
        <taxon>Propionibacteriaceae incertae sedis</taxon>
        <taxon>Candidatus Avipropionibacterium</taxon>
    </lineage>
</organism>
<accession>A0A9D1GZ54</accession>
<reference evidence="1" key="1">
    <citation type="submission" date="2020-10" db="EMBL/GenBank/DDBJ databases">
        <authorList>
            <person name="Gilroy R."/>
        </authorList>
    </citation>
    <scope>NUCLEOTIDE SEQUENCE</scope>
    <source>
        <strain evidence="1">ChiGjej1B1-24693</strain>
    </source>
</reference>